<evidence type="ECO:0000313" key="2">
    <source>
        <dbReference type="WBParaSite" id="JU765_v2.g12332.t1"/>
    </source>
</evidence>
<name>A0AC34Q2L8_9BILA</name>
<dbReference type="WBParaSite" id="JU765_v2.g12332.t1">
    <property type="protein sequence ID" value="JU765_v2.g12332.t1"/>
    <property type="gene ID" value="JU765_v2.g12332"/>
</dbReference>
<proteinExistence type="predicted"/>
<dbReference type="Proteomes" id="UP000887576">
    <property type="component" value="Unplaced"/>
</dbReference>
<accession>A0AC34Q2L8</accession>
<sequence>MSGCLSVIKKYGRIPKPYELDGEKVYIGSEVANYLKFHRDALYKQYPLLPKRTATAAEKKELGKAGVPKSMLRANVILIPFADIQDIFKGNDKKFRINPSAIEYNAADSTIPTRPNVTAVHSQISAGTHHLESIPCSTPSAVGRGKLCNREMIYRHEWHFDNSHLVENAKHEEDLVPIRLDMDIDGIRVRDTFSFNRNEQLITPQMFAQVMCEDLELPLASFLGPITQQIQQQLNAHQEIVPIDEPDQRAVLKLHIHVGNESLTDQFEWDMSNKELTPEQFATTLCKDLNIGGEFQAAIAYSIRGQLAWNQRTCAYSENPLPKVEVPLRNALELDNWTPHLETLSDAEVEKKMRDQDRNTRRMRRLVNSNPYGGL</sequence>
<evidence type="ECO:0000313" key="1">
    <source>
        <dbReference type="Proteomes" id="UP000887576"/>
    </source>
</evidence>
<reference evidence="2" key="1">
    <citation type="submission" date="2022-11" db="UniProtKB">
        <authorList>
            <consortium name="WormBaseParasite"/>
        </authorList>
    </citation>
    <scope>IDENTIFICATION</scope>
</reference>
<organism evidence="1 2">
    <name type="scientific">Panagrolaimus sp. JU765</name>
    <dbReference type="NCBI Taxonomy" id="591449"/>
    <lineage>
        <taxon>Eukaryota</taxon>
        <taxon>Metazoa</taxon>
        <taxon>Ecdysozoa</taxon>
        <taxon>Nematoda</taxon>
        <taxon>Chromadorea</taxon>
        <taxon>Rhabditida</taxon>
        <taxon>Tylenchina</taxon>
        <taxon>Panagrolaimomorpha</taxon>
        <taxon>Panagrolaimoidea</taxon>
        <taxon>Panagrolaimidae</taxon>
        <taxon>Panagrolaimus</taxon>
    </lineage>
</organism>
<protein>
    <submittedName>
        <fullName evidence="2">Uncharacterized protein</fullName>
    </submittedName>
</protein>